<dbReference type="AlphaFoldDB" id="A0A843B328"/>
<protein>
    <submittedName>
        <fullName evidence="1">Uncharacterized protein</fullName>
    </submittedName>
</protein>
<name>A0A843B328_9BURK</name>
<reference evidence="1" key="1">
    <citation type="submission" date="2020-12" db="EMBL/GenBank/DDBJ databases">
        <title>Comamonas sp. nov., isolated from stream water.</title>
        <authorList>
            <person name="Park K.-H."/>
        </authorList>
    </citation>
    <scope>NUCLEOTIDE SEQUENCE</scope>
    <source>
        <strain evidence="1">EJ-4</strain>
    </source>
</reference>
<keyword evidence="2" id="KW-1185">Reference proteome</keyword>
<comment type="caution">
    <text evidence="1">The sequence shown here is derived from an EMBL/GenBank/DDBJ whole genome shotgun (WGS) entry which is preliminary data.</text>
</comment>
<gene>
    <name evidence="1" type="ORF">HF327_011790</name>
</gene>
<accession>A0A843B328</accession>
<dbReference type="EMBL" id="JABBCQ020000009">
    <property type="protein sequence ID" value="MBI1625181.1"/>
    <property type="molecule type" value="Genomic_DNA"/>
</dbReference>
<sequence length="105" mass="10880">MAAAHAQAANYATCLLDKLPGTQNDVAAHANMQVCLGKFPGGIEATPQGKGRGIFGFSSGAECTAKKAGDTRSNRAAVLIGVACRKLYDEPVKLTPFSGKLDGER</sequence>
<proteinExistence type="predicted"/>
<dbReference type="Proteomes" id="UP000530032">
    <property type="component" value="Unassembled WGS sequence"/>
</dbReference>
<evidence type="ECO:0000313" key="2">
    <source>
        <dbReference type="Proteomes" id="UP000530032"/>
    </source>
</evidence>
<organism evidence="1 2">
    <name type="scientific">Comamonas suwonensis</name>
    <dbReference type="NCBI Taxonomy" id="2606214"/>
    <lineage>
        <taxon>Bacteria</taxon>
        <taxon>Pseudomonadati</taxon>
        <taxon>Pseudomonadota</taxon>
        <taxon>Betaproteobacteria</taxon>
        <taxon>Burkholderiales</taxon>
        <taxon>Comamonadaceae</taxon>
        <taxon>Comamonas</taxon>
    </lineage>
</organism>
<evidence type="ECO:0000313" key="1">
    <source>
        <dbReference type="EMBL" id="MBI1625181.1"/>
    </source>
</evidence>